<name>A0A1E3QMT4_9ASCO</name>
<reference evidence="2" key="1">
    <citation type="submission" date="2016-05" db="EMBL/GenBank/DDBJ databases">
        <title>Comparative genomics of biotechnologically important yeasts.</title>
        <authorList>
            <consortium name="DOE Joint Genome Institute"/>
            <person name="Riley R."/>
            <person name="Haridas S."/>
            <person name="Wolfe K.H."/>
            <person name="Lopes M.R."/>
            <person name="Hittinger C.T."/>
            <person name="Goker M."/>
            <person name="Salamov A."/>
            <person name="Wisecaver J."/>
            <person name="Long T.M."/>
            <person name="Aerts A.L."/>
            <person name="Barry K."/>
            <person name="Choi C."/>
            <person name="Clum A."/>
            <person name="Coughlan A.Y."/>
            <person name="Deshpande S."/>
            <person name="Douglass A.P."/>
            <person name="Hanson S.J."/>
            <person name="Klenk H.-P."/>
            <person name="Labutti K."/>
            <person name="Lapidus A."/>
            <person name="Lindquist E."/>
            <person name="Lipzen A."/>
            <person name="Meier-Kolthoff J.P."/>
            <person name="Ohm R.A."/>
            <person name="Otillar R.P."/>
            <person name="Pangilinan J."/>
            <person name="Peng Y."/>
            <person name="Rokas A."/>
            <person name="Rosa C.A."/>
            <person name="Scheuner C."/>
            <person name="Sibirny A.A."/>
            <person name="Slot J.C."/>
            <person name="Stielow J.B."/>
            <person name="Sun H."/>
            <person name="Kurtzman C.P."/>
            <person name="Blackwell M."/>
            <person name="Grigoriev I.V."/>
            <person name="Jeffries T.W."/>
        </authorList>
    </citation>
    <scope>NUCLEOTIDE SEQUENCE [LARGE SCALE GENOMIC DNA]</scope>
    <source>
        <strain evidence="2">NRRL Y-12698</strain>
    </source>
</reference>
<dbReference type="OrthoDB" id="1865897at2759"/>
<proteinExistence type="predicted"/>
<evidence type="ECO:0000313" key="2">
    <source>
        <dbReference type="Proteomes" id="UP000094336"/>
    </source>
</evidence>
<keyword evidence="2" id="KW-1185">Reference proteome</keyword>
<accession>A0A1E3QMT4</accession>
<protein>
    <submittedName>
        <fullName evidence="1">Uncharacterized protein</fullName>
    </submittedName>
</protein>
<dbReference type="InterPro" id="IPR012340">
    <property type="entry name" value="NA-bd_OB-fold"/>
</dbReference>
<dbReference type="EMBL" id="KV454433">
    <property type="protein sequence ID" value="ODQ78995.1"/>
    <property type="molecule type" value="Genomic_DNA"/>
</dbReference>
<gene>
    <name evidence="1" type="ORF">BABINDRAFT_167545</name>
</gene>
<evidence type="ECO:0000313" key="1">
    <source>
        <dbReference type="EMBL" id="ODQ78995.1"/>
    </source>
</evidence>
<dbReference type="AlphaFoldDB" id="A0A1E3QMT4"/>
<dbReference type="GeneID" id="30148374"/>
<dbReference type="STRING" id="984486.A0A1E3QMT4"/>
<organism evidence="1 2">
    <name type="scientific">Babjeviella inositovora NRRL Y-12698</name>
    <dbReference type="NCBI Taxonomy" id="984486"/>
    <lineage>
        <taxon>Eukaryota</taxon>
        <taxon>Fungi</taxon>
        <taxon>Dikarya</taxon>
        <taxon>Ascomycota</taxon>
        <taxon>Saccharomycotina</taxon>
        <taxon>Pichiomycetes</taxon>
        <taxon>Serinales incertae sedis</taxon>
        <taxon>Babjeviella</taxon>
    </lineage>
</organism>
<dbReference type="SUPFAM" id="SSF50249">
    <property type="entry name" value="Nucleic acid-binding proteins"/>
    <property type="match status" value="1"/>
</dbReference>
<dbReference type="RefSeq" id="XP_018984323.1">
    <property type="nucleotide sequence ID" value="XM_019130521.1"/>
</dbReference>
<dbReference type="Proteomes" id="UP000094336">
    <property type="component" value="Unassembled WGS sequence"/>
</dbReference>
<sequence>MIATTLRKARLALPQYHSLIAFITHTQFPRFRSTACNVQLIGALFRGRFGSKITSNLQEERIFEAGKVQDARTSSYSVEGTGETINRHPELTRHNHEEFNKTKAEKHEKADISHEPEIIDNSKDESTLLDTYGYYRGLADSAVAPSHNVHDTHIPGLLSATPLEINASAPRLGSLVEVRTNGRVHFGVVTKQSRGRFQESHTALEVFAAEGEFISVQPSDVTLHLPGYFNRELILASDIYEEQNLLENIQLHLIEMVRSALALRKTAYHSIFKSLHSHLSRDYAINTFKLGDTVSLISRNGVSFSAFPLPQQAVTLLACHLEFSCVPKDWMVLGGYGGTRLVPSCTYAATSIYSQSVLSSVLLRLNEADIESFRYTLAAFLAKKPSPSVLNGHFVYDRPAENRILQLLKHYIVYPHARIEKRVAQILAGITEPSPSSVYRLLMAIGVYSTTTDPYLSAGFYGKVQKSKLEASNFASIEDTSDADSFQSNFSTLDSMYFARTVLAETPVYAIPSRSLAALATPGLSELAFSVDHIDKHTSVIHFHIPDVVTKLSPHLPLYQCLRQKLPPFAEKTLDYKDTSKAFFPRNLLPIATFKESAEPITCFTVSMTYRSKSSDLVQTSISFNYLKDIRLLREDELSGVLDFHEKHHPANFMPRKDYSLTRDDEENIGTVRNMLMSHKEQRRRCYAVETSFQAPTVNETPSGDLELVYKGRDMIDLFVNEINVLMGELVGKFGTAKGLPLAYRSQELVDIESQDEKGIEISPRSILYPKYHATAYEHFFLEPNVGGLAPTKYVCATNLLAPEIVSCVPSPEKVHTGLGLKNLYVRIHCPLSDFEAMLNQYQLLSHCIRESYCQTAVKRRHILLRGYDVNALTALELHGVYKSVAAAEMSRAVVRQNMHTYWTLRYLEQELRREADPAQDYTFIFKCVVLQSSSTSPAKAYCMELGIDVDVVVKPGESMTIGDRIICSRVVILNPLAGKLVLM</sequence>